<gene>
    <name evidence="2" type="ORF">STCU_02845</name>
</gene>
<keyword evidence="1" id="KW-0812">Transmembrane</keyword>
<feature type="transmembrane region" description="Helical" evidence="1">
    <location>
        <begin position="42"/>
        <end position="65"/>
    </location>
</feature>
<dbReference type="EMBL" id="ATMH01002845">
    <property type="protein sequence ID" value="EPY32370.1"/>
    <property type="molecule type" value="Genomic_DNA"/>
</dbReference>
<dbReference type="AlphaFoldDB" id="S9W925"/>
<comment type="caution">
    <text evidence="2">The sequence shown here is derived from an EMBL/GenBank/DDBJ whole genome shotgun (WGS) entry which is preliminary data.</text>
</comment>
<dbReference type="OrthoDB" id="268545at2759"/>
<keyword evidence="3" id="KW-1185">Reference proteome</keyword>
<evidence type="ECO:0000313" key="2">
    <source>
        <dbReference type="EMBL" id="EPY32370.1"/>
    </source>
</evidence>
<evidence type="ECO:0000313" key="3">
    <source>
        <dbReference type="Proteomes" id="UP000015354"/>
    </source>
</evidence>
<proteinExistence type="predicted"/>
<name>S9W925_9TRYP</name>
<organism evidence="2 3">
    <name type="scientific">Strigomonas culicis</name>
    <dbReference type="NCBI Taxonomy" id="28005"/>
    <lineage>
        <taxon>Eukaryota</taxon>
        <taxon>Discoba</taxon>
        <taxon>Euglenozoa</taxon>
        <taxon>Kinetoplastea</taxon>
        <taxon>Metakinetoplastina</taxon>
        <taxon>Trypanosomatida</taxon>
        <taxon>Trypanosomatidae</taxon>
        <taxon>Strigomonadinae</taxon>
        <taxon>Strigomonas</taxon>
    </lineage>
</organism>
<keyword evidence="1" id="KW-0472">Membrane</keyword>
<protein>
    <submittedName>
        <fullName evidence="2">Uncharacterized protein</fullName>
    </submittedName>
</protein>
<accession>S9W925</accession>
<dbReference type="Proteomes" id="UP000015354">
    <property type="component" value="Unassembled WGS sequence"/>
</dbReference>
<sequence length="111" mass="13032">MLRRLTGTLTPKVATAASGTTAVARRHLEPMSVFYLSSWTAVWWYSFFFWMPVLWVDMIVPSFVYNKLPLIHFIQEKRAEQKLRRVLDETYTSWTTEIDPAQITDAVVRTF</sequence>
<reference evidence="2 3" key="1">
    <citation type="journal article" date="2013" name="PLoS ONE">
        <title>Predicting the Proteins of Angomonas deanei, Strigomonas culicis and Their Respective Endosymbionts Reveals New Aspects of the Trypanosomatidae Family.</title>
        <authorList>
            <person name="Motta M.C."/>
            <person name="Martins A.C."/>
            <person name="de Souza S.S."/>
            <person name="Catta-Preta C.M."/>
            <person name="Silva R."/>
            <person name="Klein C.C."/>
            <person name="de Almeida L.G."/>
            <person name="de Lima Cunha O."/>
            <person name="Ciapina L.P."/>
            <person name="Brocchi M."/>
            <person name="Colabardini A.C."/>
            <person name="de Araujo Lima B."/>
            <person name="Machado C.R."/>
            <person name="de Almeida Soares C.M."/>
            <person name="Probst C.M."/>
            <person name="de Menezes C.B."/>
            <person name="Thompson C.E."/>
            <person name="Bartholomeu D.C."/>
            <person name="Gradia D.F."/>
            <person name="Pavoni D.P."/>
            <person name="Grisard E.C."/>
            <person name="Fantinatti-Garboggini F."/>
            <person name="Marchini F.K."/>
            <person name="Rodrigues-Luiz G.F."/>
            <person name="Wagner G."/>
            <person name="Goldman G.H."/>
            <person name="Fietto J.L."/>
            <person name="Elias M.C."/>
            <person name="Goldman M.H."/>
            <person name="Sagot M.F."/>
            <person name="Pereira M."/>
            <person name="Stoco P.H."/>
            <person name="de Mendonca-Neto R.P."/>
            <person name="Teixeira S.M."/>
            <person name="Maciel T.E."/>
            <person name="de Oliveira Mendes T.A."/>
            <person name="Urmenyi T.P."/>
            <person name="de Souza W."/>
            <person name="Schenkman S."/>
            <person name="de Vasconcelos A.T."/>
        </authorList>
    </citation>
    <scope>NUCLEOTIDE SEQUENCE [LARGE SCALE GENOMIC DNA]</scope>
</reference>
<evidence type="ECO:0000256" key="1">
    <source>
        <dbReference type="SAM" id="Phobius"/>
    </source>
</evidence>
<keyword evidence="1" id="KW-1133">Transmembrane helix</keyword>